<dbReference type="OrthoDB" id="7987917at2"/>
<organism evidence="2 3">
    <name type="scientific">Methylobacterium tarhaniae</name>
    <dbReference type="NCBI Taxonomy" id="1187852"/>
    <lineage>
        <taxon>Bacteria</taxon>
        <taxon>Pseudomonadati</taxon>
        <taxon>Pseudomonadota</taxon>
        <taxon>Alphaproteobacteria</taxon>
        <taxon>Hyphomicrobiales</taxon>
        <taxon>Methylobacteriaceae</taxon>
        <taxon>Methylobacterium</taxon>
    </lineage>
</organism>
<proteinExistence type="predicted"/>
<evidence type="ECO:0000256" key="1">
    <source>
        <dbReference type="SAM" id="SignalP"/>
    </source>
</evidence>
<dbReference type="Proteomes" id="UP000036449">
    <property type="component" value="Unassembled WGS sequence"/>
</dbReference>
<feature type="chain" id="PRO_5005283228" evidence="1">
    <location>
        <begin position="33"/>
        <end position="229"/>
    </location>
</feature>
<keyword evidence="1" id="KW-0732">Signal</keyword>
<dbReference type="AlphaFoldDB" id="A0A0J6VJ60"/>
<dbReference type="EMBL" id="LABZ01000112">
    <property type="protein sequence ID" value="KMO39151.1"/>
    <property type="molecule type" value="Genomic_DNA"/>
</dbReference>
<sequence length="229" mass="24565">MPLHQTMPAARLRALLLAVTSGCLLIASSAGAQAQSDGLDFLRQIFSGPPAAPAPVAQPYAVQPYAAQPYDAPIRQRASRRSRLAAQARAVRGRTRYVALPKAEKVLKEPKPIAITVSPLKSLDARTALLRDPTLRPGDIVIMPEGPRVFHGVPDSDKHKMSDFQDVNRPGVVAAKTRKELLAMTAPIGALPADAARRMMAQYQKASTKAAVATPRVEAALARVVYPAR</sequence>
<keyword evidence="3" id="KW-1185">Reference proteome</keyword>
<evidence type="ECO:0000313" key="2">
    <source>
        <dbReference type="EMBL" id="KMO39151.1"/>
    </source>
</evidence>
<accession>A0A0J6VJ60</accession>
<name>A0A0J6VJ60_9HYPH</name>
<comment type="caution">
    <text evidence="2">The sequence shown here is derived from an EMBL/GenBank/DDBJ whole genome shotgun (WGS) entry which is preliminary data.</text>
</comment>
<feature type="signal peptide" evidence="1">
    <location>
        <begin position="1"/>
        <end position="32"/>
    </location>
</feature>
<gene>
    <name evidence="2" type="ORF">VQ03_16145</name>
</gene>
<evidence type="ECO:0000313" key="3">
    <source>
        <dbReference type="Proteomes" id="UP000036449"/>
    </source>
</evidence>
<dbReference type="RefSeq" id="WP_048451904.1">
    <property type="nucleotide sequence ID" value="NZ_JBNNPJ010000254.1"/>
</dbReference>
<dbReference type="PATRIC" id="fig|1187852.3.peg.424"/>
<reference evidence="2 3" key="1">
    <citation type="submission" date="2015-03" db="EMBL/GenBank/DDBJ databases">
        <title>Genome sequencing of Methylobacterium tarhaniae DSM 25844.</title>
        <authorList>
            <person name="Chaudhry V."/>
            <person name="Patil P.B."/>
        </authorList>
    </citation>
    <scope>NUCLEOTIDE SEQUENCE [LARGE SCALE GENOMIC DNA]</scope>
    <source>
        <strain evidence="2 3">DSM 25844</strain>
    </source>
</reference>
<protein>
    <submittedName>
        <fullName evidence="2">Uncharacterized protein</fullName>
    </submittedName>
</protein>